<dbReference type="InterPro" id="IPR036249">
    <property type="entry name" value="Thioredoxin-like_sf"/>
</dbReference>
<protein>
    <recommendedName>
        <fullName evidence="1">GST N-terminal domain-containing protein</fullName>
    </recommendedName>
</protein>
<dbReference type="InterPro" id="IPR004045">
    <property type="entry name" value="Glutathione_S-Trfase_N"/>
</dbReference>
<dbReference type="Proteomes" id="UP001381693">
    <property type="component" value="Unassembled WGS sequence"/>
</dbReference>
<organism evidence="2 3">
    <name type="scientific">Halocaridina rubra</name>
    <name type="common">Hawaiian red shrimp</name>
    <dbReference type="NCBI Taxonomy" id="373956"/>
    <lineage>
        <taxon>Eukaryota</taxon>
        <taxon>Metazoa</taxon>
        <taxon>Ecdysozoa</taxon>
        <taxon>Arthropoda</taxon>
        <taxon>Crustacea</taxon>
        <taxon>Multicrustacea</taxon>
        <taxon>Malacostraca</taxon>
        <taxon>Eumalacostraca</taxon>
        <taxon>Eucarida</taxon>
        <taxon>Decapoda</taxon>
        <taxon>Pleocyemata</taxon>
        <taxon>Caridea</taxon>
        <taxon>Atyoidea</taxon>
        <taxon>Atyidae</taxon>
        <taxon>Halocaridina</taxon>
    </lineage>
</organism>
<dbReference type="SUPFAM" id="SSF52833">
    <property type="entry name" value="Thioredoxin-like"/>
    <property type="match status" value="1"/>
</dbReference>
<comment type="caution">
    <text evidence="2">The sequence shown here is derived from an EMBL/GenBank/DDBJ whole genome shotgun (WGS) entry which is preliminary data.</text>
</comment>
<evidence type="ECO:0000313" key="2">
    <source>
        <dbReference type="EMBL" id="KAK7069494.1"/>
    </source>
</evidence>
<name>A0AAN8WY91_HALRR</name>
<dbReference type="AlphaFoldDB" id="A0AAN8WY91"/>
<feature type="domain" description="GST N-terminal" evidence="1">
    <location>
        <begin position="1"/>
        <end position="34"/>
    </location>
</feature>
<reference evidence="2 3" key="1">
    <citation type="submission" date="2023-11" db="EMBL/GenBank/DDBJ databases">
        <title>Halocaridina rubra genome assembly.</title>
        <authorList>
            <person name="Smith C."/>
        </authorList>
    </citation>
    <scope>NUCLEOTIDE SEQUENCE [LARGE SCALE GENOMIC DNA]</scope>
    <source>
        <strain evidence="2">EP-1</strain>
        <tissue evidence="2">Whole</tissue>
    </source>
</reference>
<dbReference type="EMBL" id="JAXCGZ010016249">
    <property type="protein sequence ID" value="KAK7069494.1"/>
    <property type="molecule type" value="Genomic_DNA"/>
</dbReference>
<dbReference type="PROSITE" id="PS50404">
    <property type="entry name" value="GST_NTER"/>
    <property type="match status" value="1"/>
</dbReference>
<accession>A0AAN8WY91</accession>
<feature type="non-terminal residue" evidence="2">
    <location>
        <position position="1"/>
    </location>
</feature>
<sequence length="77" mass="8640">FAWGKTPVLIVSGQQLHQTTVICRYLAEKHNFISNDLWTATKQQEVAEGVHDITNIMGDVLASRNRGNNTDSVVSKW</sequence>
<dbReference type="Gene3D" id="3.40.30.10">
    <property type="entry name" value="Glutaredoxin"/>
    <property type="match status" value="1"/>
</dbReference>
<keyword evidence="3" id="KW-1185">Reference proteome</keyword>
<dbReference type="Gene3D" id="1.20.1050.10">
    <property type="match status" value="1"/>
</dbReference>
<evidence type="ECO:0000259" key="1">
    <source>
        <dbReference type="PROSITE" id="PS50404"/>
    </source>
</evidence>
<gene>
    <name evidence="2" type="ORF">SK128_018032</name>
</gene>
<evidence type="ECO:0000313" key="3">
    <source>
        <dbReference type="Proteomes" id="UP001381693"/>
    </source>
</evidence>
<proteinExistence type="predicted"/>